<accession>A0A1I7XK43</accession>
<name>A0A1I7XK43_HETBA</name>
<protein>
    <submittedName>
        <fullName evidence="2">Myosin motor domain-containing protein</fullName>
    </submittedName>
</protein>
<organism evidence="1 2">
    <name type="scientific">Heterorhabditis bacteriophora</name>
    <name type="common">Entomopathogenic nematode worm</name>
    <dbReference type="NCBI Taxonomy" id="37862"/>
    <lineage>
        <taxon>Eukaryota</taxon>
        <taxon>Metazoa</taxon>
        <taxon>Ecdysozoa</taxon>
        <taxon>Nematoda</taxon>
        <taxon>Chromadorea</taxon>
        <taxon>Rhabditida</taxon>
        <taxon>Rhabditina</taxon>
        <taxon>Rhabditomorpha</taxon>
        <taxon>Strongyloidea</taxon>
        <taxon>Heterorhabditidae</taxon>
        <taxon>Heterorhabditis</taxon>
    </lineage>
</organism>
<keyword evidence="1" id="KW-1185">Reference proteome</keyword>
<dbReference type="WBParaSite" id="Hba_17875">
    <property type="protein sequence ID" value="Hba_17875"/>
    <property type="gene ID" value="Hba_17875"/>
</dbReference>
<evidence type="ECO:0000313" key="2">
    <source>
        <dbReference type="WBParaSite" id="Hba_17875"/>
    </source>
</evidence>
<sequence>MIAEVDIVNLVIRREVIAFAFFDTSSQVPLVMNKLDNALDHPRALEVARSLQVIHSPKDAEANRHCPRTPYTITGFQKLSKVIGEDPFEELNNSASALFSYLPYDTVTKEKANSTKYHIVHIVSAPIKNFPSLNDPVNKGPV</sequence>
<evidence type="ECO:0000313" key="1">
    <source>
        <dbReference type="Proteomes" id="UP000095283"/>
    </source>
</evidence>
<proteinExistence type="predicted"/>
<dbReference type="Proteomes" id="UP000095283">
    <property type="component" value="Unplaced"/>
</dbReference>
<reference evidence="2" key="1">
    <citation type="submission" date="2016-11" db="UniProtKB">
        <authorList>
            <consortium name="WormBaseParasite"/>
        </authorList>
    </citation>
    <scope>IDENTIFICATION</scope>
</reference>
<dbReference type="AlphaFoldDB" id="A0A1I7XK43"/>